<dbReference type="GO" id="GO:0005840">
    <property type="term" value="C:ribosome"/>
    <property type="evidence" value="ECO:0007669"/>
    <property type="project" value="InterPro"/>
</dbReference>
<evidence type="ECO:0000313" key="2">
    <source>
        <dbReference type="Proteomes" id="UP000077115"/>
    </source>
</evidence>
<evidence type="ECO:0000313" key="1">
    <source>
        <dbReference type="EMBL" id="OAJ37504.1"/>
    </source>
</evidence>
<dbReference type="SUPFAM" id="SSF54843">
    <property type="entry name" value="Ribosomal protein L22"/>
    <property type="match status" value="1"/>
</dbReference>
<gene>
    <name evidence="1" type="ORF">BDEG_21517</name>
</gene>
<dbReference type="InterPro" id="IPR036394">
    <property type="entry name" value="Ribosomal_uL22_sf"/>
</dbReference>
<name>A0A177WCU0_BATDL</name>
<protein>
    <submittedName>
        <fullName evidence="1">Uncharacterized protein</fullName>
    </submittedName>
</protein>
<dbReference type="GO" id="GO:0006412">
    <property type="term" value="P:translation"/>
    <property type="evidence" value="ECO:0007669"/>
    <property type="project" value="InterPro"/>
</dbReference>
<proteinExistence type="predicted"/>
<dbReference type="GO" id="GO:0003735">
    <property type="term" value="F:structural constituent of ribosome"/>
    <property type="evidence" value="ECO:0007669"/>
    <property type="project" value="InterPro"/>
</dbReference>
<reference evidence="1 2" key="2">
    <citation type="submission" date="2016-05" db="EMBL/GenBank/DDBJ databases">
        <title>Lineage-specific infection strategies underlie the spectrum of fungal disease in amphibians.</title>
        <authorList>
            <person name="Cuomo C.A."/>
            <person name="Farrer R.A."/>
            <person name="James T."/>
            <person name="Longcore J."/>
            <person name="Birren B."/>
        </authorList>
    </citation>
    <scope>NUCLEOTIDE SEQUENCE [LARGE SCALE GENOMIC DNA]</scope>
    <source>
        <strain evidence="1 2">JEL423</strain>
    </source>
</reference>
<accession>A0A177WCU0</accession>
<reference evidence="1 2" key="1">
    <citation type="submission" date="2006-10" db="EMBL/GenBank/DDBJ databases">
        <title>The Genome Sequence of Batrachochytrium dendrobatidis JEL423.</title>
        <authorList>
            <consortium name="The Broad Institute Genome Sequencing Platform"/>
            <person name="Birren B."/>
            <person name="Lander E."/>
            <person name="Galagan J."/>
            <person name="Cuomo C."/>
            <person name="Devon K."/>
            <person name="Jaffe D."/>
            <person name="Butler J."/>
            <person name="Alvarez P."/>
            <person name="Gnerre S."/>
            <person name="Grabherr M."/>
            <person name="Kleber M."/>
            <person name="Mauceli E."/>
            <person name="Brockman W."/>
            <person name="Young S."/>
            <person name="LaButti K."/>
            <person name="Sykes S."/>
            <person name="DeCaprio D."/>
            <person name="Crawford M."/>
            <person name="Koehrsen M."/>
            <person name="Engels R."/>
            <person name="Montgomery P."/>
            <person name="Pearson M."/>
            <person name="Howarth C."/>
            <person name="Larson L."/>
            <person name="White J."/>
            <person name="O'Leary S."/>
            <person name="Kodira C."/>
            <person name="Zeng Q."/>
            <person name="Yandava C."/>
            <person name="Alvarado L."/>
            <person name="Longcore J."/>
            <person name="James T."/>
        </authorList>
    </citation>
    <scope>NUCLEOTIDE SEQUENCE [LARGE SCALE GENOMIC DNA]</scope>
    <source>
        <strain evidence="1 2">JEL423</strain>
    </source>
</reference>
<dbReference type="Proteomes" id="UP000077115">
    <property type="component" value="Unassembled WGS sequence"/>
</dbReference>
<dbReference type="VEuPathDB" id="FungiDB:BDEG_21517"/>
<dbReference type="AlphaFoldDB" id="A0A177WCU0"/>
<dbReference type="OrthoDB" id="416470at2759"/>
<dbReference type="EMBL" id="DS022300">
    <property type="protein sequence ID" value="OAJ37504.1"/>
    <property type="molecule type" value="Genomic_DNA"/>
</dbReference>
<organism evidence="1 2">
    <name type="scientific">Batrachochytrium dendrobatidis (strain JEL423)</name>
    <dbReference type="NCBI Taxonomy" id="403673"/>
    <lineage>
        <taxon>Eukaryota</taxon>
        <taxon>Fungi</taxon>
        <taxon>Fungi incertae sedis</taxon>
        <taxon>Chytridiomycota</taxon>
        <taxon>Chytridiomycota incertae sedis</taxon>
        <taxon>Chytridiomycetes</taxon>
        <taxon>Rhizophydiales</taxon>
        <taxon>Rhizophydiales incertae sedis</taxon>
        <taxon>Batrachochytrium</taxon>
    </lineage>
</organism>
<sequence length="276" mass="31716">MMFAQVAAARLPAKTVFYSRHSFQAIKPVLTFSIPRLYSNLPQSQDKDEYESVNVPPLRRDTTSPQVYGRIKQILASTMSVTAGLDSTPDHIEALKRAQLALRKNKYPRIPEEGEVIEARPNYLSRLAADGGNKILRLKHSYIHVDFTRFIELCTNIQGLSLNDALLQLAWHDKPITSHMMKAIECCIVDGEVILSKEIKQKFLRGRGRYGATPHIKTALLKIVLQEREKPFDVRHNDPLEWIRCRLRKVHKEFTPSAEELYTKIRKECPVKPIYV</sequence>